<dbReference type="CDD" id="cd01166">
    <property type="entry name" value="KdgK"/>
    <property type="match status" value="1"/>
</dbReference>
<dbReference type="InterPro" id="IPR029056">
    <property type="entry name" value="Ribokinase-like"/>
</dbReference>
<organism evidence="5 6">
    <name type="scientific">Peribacillus faecalis</name>
    <dbReference type="NCBI Taxonomy" id="2772559"/>
    <lineage>
        <taxon>Bacteria</taxon>
        <taxon>Bacillati</taxon>
        <taxon>Bacillota</taxon>
        <taxon>Bacilli</taxon>
        <taxon>Bacillales</taxon>
        <taxon>Bacillaceae</taxon>
        <taxon>Peribacillus</taxon>
    </lineage>
</organism>
<protein>
    <submittedName>
        <fullName evidence="5">Sugar kinase</fullName>
    </submittedName>
</protein>
<reference evidence="5" key="1">
    <citation type="submission" date="2020-09" db="EMBL/GenBank/DDBJ databases">
        <title>Bacillus faecalis sp. nov., a moderately halophilic bacterium isolated from cow faeces.</title>
        <authorList>
            <person name="Jiang L."/>
            <person name="Lee J."/>
        </authorList>
    </citation>
    <scope>NUCLEOTIDE SEQUENCE</scope>
    <source>
        <strain evidence="5">AGMB 02131</strain>
    </source>
</reference>
<evidence type="ECO:0000259" key="4">
    <source>
        <dbReference type="Pfam" id="PF00294"/>
    </source>
</evidence>
<keyword evidence="2" id="KW-0808">Transferase</keyword>
<dbReference type="GO" id="GO:0016301">
    <property type="term" value="F:kinase activity"/>
    <property type="evidence" value="ECO:0007669"/>
    <property type="project" value="UniProtKB-KW"/>
</dbReference>
<dbReference type="SUPFAM" id="SSF53613">
    <property type="entry name" value="Ribokinase-like"/>
    <property type="match status" value="1"/>
</dbReference>
<evidence type="ECO:0000256" key="2">
    <source>
        <dbReference type="ARBA" id="ARBA00022679"/>
    </source>
</evidence>
<dbReference type="Proteomes" id="UP000602076">
    <property type="component" value="Unassembled WGS sequence"/>
</dbReference>
<accession>A0A927D014</accession>
<dbReference type="InterPro" id="IPR011611">
    <property type="entry name" value="PfkB_dom"/>
</dbReference>
<dbReference type="PANTHER" id="PTHR43320:SF2">
    <property type="entry name" value="2-DEHYDRO-3-DEOXYGLUCONOKINASE_2-DEHYDRO-3-DEOXYGALACTONOKINASE"/>
    <property type="match status" value="1"/>
</dbReference>
<keyword evidence="6" id="KW-1185">Reference proteome</keyword>
<evidence type="ECO:0000313" key="6">
    <source>
        <dbReference type="Proteomes" id="UP000602076"/>
    </source>
</evidence>
<evidence type="ECO:0000256" key="1">
    <source>
        <dbReference type="ARBA" id="ARBA00010688"/>
    </source>
</evidence>
<name>A0A927D014_9BACI</name>
<dbReference type="InterPro" id="IPR052700">
    <property type="entry name" value="Carb_kinase_PfkB-like"/>
</dbReference>
<feature type="domain" description="Carbohydrate kinase PfkB" evidence="4">
    <location>
        <begin position="1"/>
        <end position="298"/>
    </location>
</feature>
<comment type="similarity">
    <text evidence="1">Belongs to the carbohydrate kinase PfkB family.</text>
</comment>
<dbReference type="AlphaFoldDB" id="A0A927D014"/>
<proteinExistence type="inferred from homology"/>
<dbReference type="EMBL" id="JACXSI010000055">
    <property type="protein sequence ID" value="MBD3110156.1"/>
    <property type="molecule type" value="Genomic_DNA"/>
</dbReference>
<keyword evidence="3 5" id="KW-0418">Kinase</keyword>
<evidence type="ECO:0000313" key="5">
    <source>
        <dbReference type="EMBL" id="MBD3110156.1"/>
    </source>
</evidence>
<comment type="caution">
    <text evidence="5">The sequence shown here is derived from an EMBL/GenBank/DDBJ whole genome shotgun (WGS) entry which is preliminary data.</text>
</comment>
<gene>
    <name evidence="5" type="ORF">IEO70_17630</name>
</gene>
<evidence type="ECO:0000256" key="3">
    <source>
        <dbReference type="ARBA" id="ARBA00022777"/>
    </source>
</evidence>
<dbReference type="Pfam" id="PF00294">
    <property type="entry name" value="PfkB"/>
    <property type="match status" value="1"/>
</dbReference>
<dbReference type="Gene3D" id="3.40.1190.20">
    <property type="match status" value="1"/>
</dbReference>
<dbReference type="PANTHER" id="PTHR43320">
    <property type="entry name" value="SUGAR KINASE"/>
    <property type="match status" value="1"/>
</dbReference>
<sequence>MKSIMLFGEMLLRLTPSNHQLFIQANQLDMVYGGSEANIAVALSNWGERTSFATCLPHNNIGLAAIMQLRQFGVSTDYVIQKGHKMGMYFVEQGHSIRPTEVTYDRQNSAFVDAVPSDYQLEEMLEQAKCLHVSGISLGASKRARETTMALVKMAHQKKVKVSFDFNYRAKLWSLEEAREAFREILPYVNVCFGSHLDVLTIRQEKRKVDSFEEKLQILQEFQQEYQFDKIFTTERELLANNEQKLSCAVITGTEKHVLGPVKVNVLERIGTGDSFVAGALYGLVNSYSLAETLDFALSSFALKHTIIGDFQIASKEAVQGFNLNGMDTVIKR</sequence>
<dbReference type="RefSeq" id="WP_190999680.1">
    <property type="nucleotide sequence ID" value="NZ_JACXSI010000055.1"/>
</dbReference>